<organism evidence="12 13">
    <name type="scientific">Muntiacus reevesi</name>
    <name type="common">Reeves' muntjac</name>
    <name type="synonym">Cervus reevesi</name>
    <dbReference type="NCBI Taxonomy" id="9886"/>
    <lineage>
        <taxon>Eukaryota</taxon>
        <taxon>Metazoa</taxon>
        <taxon>Chordata</taxon>
        <taxon>Craniata</taxon>
        <taxon>Vertebrata</taxon>
        <taxon>Euteleostomi</taxon>
        <taxon>Mammalia</taxon>
        <taxon>Eutheria</taxon>
        <taxon>Laurasiatheria</taxon>
        <taxon>Artiodactyla</taxon>
        <taxon>Ruminantia</taxon>
        <taxon>Pecora</taxon>
        <taxon>Cervidae</taxon>
        <taxon>Muntiacinae</taxon>
        <taxon>Muntiacus</taxon>
    </lineage>
</organism>
<proteinExistence type="predicted"/>
<evidence type="ECO:0000313" key="13">
    <source>
        <dbReference type="Proteomes" id="UP000326062"/>
    </source>
</evidence>
<dbReference type="GO" id="GO:0005743">
    <property type="term" value="C:mitochondrial inner membrane"/>
    <property type="evidence" value="ECO:0007669"/>
    <property type="project" value="TreeGrafter"/>
</dbReference>
<comment type="caution">
    <text evidence="12">The sequence shown here is derived from an EMBL/GenBank/DDBJ whole genome shotgun (WGS) entry which is preliminary data.</text>
</comment>
<evidence type="ECO:0000256" key="10">
    <source>
        <dbReference type="SAM" id="Phobius"/>
    </source>
</evidence>
<dbReference type="PANTHER" id="PTHR43394">
    <property type="entry name" value="ATP-DEPENDENT PERMEASE MDL1, MITOCHONDRIAL"/>
    <property type="match status" value="1"/>
</dbReference>
<name>A0A5N3VZV9_MUNRE</name>
<dbReference type="AlphaFoldDB" id="A0A5N3VZV9"/>
<accession>A0A5N3VZV9</accession>
<feature type="transmembrane region" description="Helical" evidence="10">
    <location>
        <begin position="35"/>
        <end position="53"/>
    </location>
</feature>
<dbReference type="Proteomes" id="UP000326062">
    <property type="component" value="Unassembled WGS sequence"/>
</dbReference>
<dbReference type="Gene3D" id="1.20.1560.10">
    <property type="entry name" value="ABC transporter type 1, transmembrane domain"/>
    <property type="match status" value="1"/>
</dbReference>
<dbReference type="EMBL" id="VCEB01000171">
    <property type="protein sequence ID" value="KAB0353939.1"/>
    <property type="molecule type" value="Genomic_DNA"/>
</dbReference>
<keyword evidence="7 10" id="KW-1133">Transmembrane helix</keyword>
<evidence type="ECO:0000313" key="12">
    <source>
        <dbReference type="EMBL" id="KAB0353939.1"/>
    </source>
</evidence>
<reference evidence="12 13" key="1">
    <citation type="submission" date="2019-06" db="EMBL/GenBank/DDBJ databases">
        <title>Discovery of a novel chromosome fission-fusion reversal in muntjac.</title>
        <authorList>
            <person name="Mudd A.B."/>
            <person name="Bredeson J.V."/>
            <person name="Baum R."/>
            <person name="Hockemeyer D."/>
            <person name="Rokhsar D.S."/>
        </authorList>
    </citation>
    <scope>NUCLEOTIDE SEQUENCE [LARGE SCALE GENOMIC DNA]</scope>
    <source>
        <strain evidence="12">UCam_UCB_Mr</strain>
        <tissue evidence="12">Fibroblast cell line</tissue>
    </source>
</reference>
<keyword evidence="8 10" id="KW-0472">Membrane</keyword>
<evidence type="ECO:0000259" key="11">
    <source>
        <dbReference type="PROSITE" id="PS50929"/>
    </source>
</evidence>
<sequence length="89" mass="9745">MKQEIGWFDVHDVGELNTRLIDDVSKINEGIGDKIGMFFQAMATFFTGFIIGFTEGWKLTLVILAISPVLGLSAAIWAKVGVKPVNPGY</sequence>
<dbReference type="Pfam" id="PF00664">
    <property type="entry name" value="ABC_membrane"/>
    <property type="match status" value="1"/>
</dbReference>
<evidence type="ECO:0000256" key="7">
    <source>
        <dbReference type="ARBA" id="ARBA00022989"/>
    </source>
</evidence>
<keyword evidence="6" id="KW-1278">Translocase</keyword>
<keyword evidence="2" id="KW-0813">Transport</keyword>
<evidence type="ECO:0000256" key="5">
    <source>
        <dbReference type="ARBA" id="ARBA00022737"/>
    </source>
</evidence>
<dbReference type="PROSITE" id="PS50929">
    <property type="entry name" value="ABC_TM1F"/>
    <property type="match status" value="1"/>
</dbReference>
<dbReference type="InterPro" id="IPR011527">
    <property type="entry name" value="ABC1_TM_dom"/>
</dbReference>
<dbReference type="SUPFAM" id="SSF90123">
    <property type="entry name" value="ABC transporter transmembrane region"/>
    <property type="match status" value="1"/>
</dbReference>
<keyword evidence="4 10" id="KW-0812">Transmembrane</keyword>
<dbReference type="GO" id="GO:0005524">
    <property type="term" value="F:ATP binding"/>
    <property type="evidence" value="ECO:0007669"/>
    <property type="project" value="InterPro"/>
</dbReference>
<evidence type="ECO:0000256" key="1">
    <source>
        <dbReference type="ARBA" id="ARBA00004141"/>
    </source>
</evidence>
<gene>
    <name evidence="12" type="ORF">FD755_023368</name>
</gene>
<dbReference type="GO" id="GO:0015421">
    <property type="term" value="F:ABC-type oligopeptide transporter activity"/>
    <property type="evidence" value="ECO:0007669"/>
    <property type="project" value="TreeGrafter"/>
</dbReference>
<evidence type="ECO:0000256" key="4">
    <source>
        <dbReference type="ARBA" id="ARBA00022692"/>
    </source>
</evidence>
<dbReference type="InterPro" id="IPR039421">
    <property type="entry name" value="Type_1_exporter"/>
</dbReference>
<comment type="subcellular location">
    <subcellularLocation>
        <location evidence="1">Membrane</location>
        <topology evidence="1">Multi-pass membrane protein</topology>
    </subcellularLocation>
</comment>
<dbReference type="GO" id="GO:0090374">
    <property type="term" value="P:oligopeptide export from mitochondrion"/>
    <property type="evidence" value="ECO:0007669"/>
    <property type="project" value="TreeGrafter"/>
</dbReference>
<feature type="transmembrane region" description="Helical" evidence="10">
    <location>
        <begin position="59"/>
        <end position="78"/>
    </location>
</feature>
<evidence type="ECO:0000256" key="9">
    <source>
        <dbReference type="ARBA" id="ARBA00023180"/>
    </source>
</evidence>
<evidence type="ECO:0000256" key="3">
    <source>
        <dbReference type="ARBA" id="ARBA00022553"/>
    </source>
</evidence>
<evidence type="ECO:0000256" key="8">
    <source>
        <dbReference type="ARBA" id="ARBA00023136"/>
    </source>
</evidence>
<feature type="domain" description="ABC transmembrane type-1" evidence="11">
    <location>
        <begin position="1"/>
        <end position="79"/>
    </location>
</feature>
<keyword evidence="9" id="KW-0325">Glycoprotein</keyword>
<evidence type="ECO:0000256" key="6">
    <source>
        <dbReference type="ARBA" id="ARBA00022967"/>
    </source>
</evidence>
<keyword evidence="5" id="KW-0677">Repeat</keyword>
<evidence type="ECO:0000256" key="2">
    <source>
        <dbReference type="ARBA" id="ARBA00022448"/>
    </source>
</evidence>
<dbReference type="PANTHER" id="PTHR43394:SF28">
    <property type="entry name" value="ATP-BINDING CASSETTE SUBFAMILY B MEMBER 1"/>
    <property type="match status" value="1"/>
</dbReference>
<dbReference type="InterPro" id="IPR036640">
    <property type="entry name" value="ABC1_TM_sf"/>
</dbReference>
<protein>
    <recommendedName>
        <fullName evidence="11">ABC transmembrane type-1 domain-containing protein</fullName>
    </recommendedName>
</protein>
<keyword evidence="13" id="KW-1185">Reference proteome</keyword>
<keyword evidence="3" id="KW-0597">Phosphoprotein</keyword>